<comment type="caution">
    <text evidence="2">The sequence shown here is derived from an EMBL/GenBank/DDBJ whole genome shotgun (WGS) entry which is preliminary data.</text>
</comment>
<protein>
    <submittedName>
        <fullName evidence="2">Uncharacterized protein</fullName>
    </submittedName>
</protein>
<feature type="compositionally biased region" description="Polar residues" evidence="1">
    <location>
        <begin position="125"/>
        <end position="139"/>
    </location>
</feature>
<dbReference type="GeneID" id="25261153"/>
<accession>A0A098VMF0</accession>
<dbReference type="RefSeq" id="XP_013236395.1">
    <property type="nucleotide sequence ID" value="XM_013380941.1"/>
</dbReference>
<gene>
    <name evidence="2" type="ORF">DI09_99p40</name>
</gene>
<feature type="region of interest" description="Disordered" evidence="1">
    <location>
        <begin position="95"/>
        <end position="143"/>
    </location>
</feature>
<name>A0A098VMF0_9MICR</name>
<evidence type="ECO:0000313" key="3">
    <source>
        <dbReference type="Proteomes" id="UP000029725"/>
    </source>
</evidence>
<evidence type="ECO:0000256" key="1">
    <source>
        <dbReference type="SAM" id="MobiDB-lite"/>
    </source>
</evidence>
<dbReference type="OrthoDB" id="19740at2759"/>
<evidence type="ECO:0000313" key="2">
    <source>
        <dbReference type="EMBL" id="KGG49959.1"/>
    </source>
</evidence>
<organism evidence="2 3">
    <name type="scientific">Mitosporidium daphniae</name>
    <dbReference type="NCBI Taxonomy" id="1485682"/>
    <lineage>
        <taxon>Eukaryota</taxon>
        <taxon>Fungi</taxon>
        <taxon>Fungi incertae sedis</taxon>
        <taxon>Microsporidia</taxon>
        <taxon>Mitosporidium</taxon>
    </lineage>
</organism>
<dbReference type="Proteomes" id="UP000029725">
    <property type="component" value="Unassembled WGS sequence"/>
</dbReference>
<sequence length="244" mass="26666">MIPQMNLLLAYPSERTPLLSIENQWSKELNDIGRLVDASLQSVIDAQRRLVKKFSGDLFSVPQAFIANAALPFWPHIPQNTSASNVISRKMSKKKKSAIISTSPTNSTASSLLKHRPSLSGGTGPSSQFESASGSTSRASGPLAVKKHDNMGVIKPSLSKEKNWSLGATSAYLRSQRLKPIRVGITKIIERQLIEQNIGPKPLLATREACALHDELRSLLVILYDEKRALERVELSCKAAGISI</sequence>
<reference evidence="2 3" key="1">
    <citation type="submission" date="2014-04" db="EMBL/GenBank/DDBJ databases">
        <title>A new species of microsporidia sheds light on the evolution of extreme parasitism.</title>
        <authorList>
            <person name="Haag K.L."/>
            <person name="James T.Y."/>
            <person name="Larsson R."/>
            <person name="Schaer T.M."/>
            <person name="Refardt D."/>
            <person name="Pombert J.-F."/>
            <person name="Ebert D."/>
        </authorList>
    </citation>
    <scope>NUCLEOTIDE SEQUENCE [LARGE SCALE GENOMIC DNA]</scope>
    <source>
        <strain evidence="2 3">UGP3</strain>
        <tissue evidence="2">Spores</tissue>
    </source>
</reference>
<proteinExistence type="predicted"/>
<dbReference type="VEuPathDB" id="MicrosporidiaDB:DI09_99p40"/>
<dbReference type="EMBL" id="JMKJ01000611">
    <property type="protein sequence ID" value="KGG49959.1"/>
    <property type="molecule type" value="Genomic_DNA"/>
</dbReference>
<dbReference type="AlphaFoldDB" id="A0A098VMF0"/>
<dbReference type="HOGENOM" id="CLU_1138243_0_0_1"/>
<keyword evidence="3" id="KW-1185">Reference proteome</keyword>